<name>A0AAD4SXT7_9MAGN</name>
<proteinExistence type="predicted"/>
<feature type="non-terminal residue" evidence="1">
    <location>
        <position position="129"/>
    </location>
</feature>
<evidence type="ECO:0000313" key="2">
    <source>
        <dbReference type="Proteomes" id="UP001202328"/>
    </source>
</evidence>
<keyword evidence="2" id="KW-1185">Reference proteome</keyword>
<sequence>CRLRGLDECTRFTMKWWMFIDGFELRRYRQEVAEVQEFVVSRAEGNDDGINVDDARRLVENMENSITEGTQIYGELEEGNEYGNVSHHLHQPPPLFFPNQFASPLAYHQIHTTIPVHIPPPVHISLNTS</sequence>
<gene>
    <name evidence="1" type="ORF">MKW98_028431</name>
</gene>
<dbReference type="AlphaFoldDB" id="A0AAD4SXT7"/>
<comment type="caution">
    <text evidence="1">The sequence shown here is derived from an EMBL/GenBank/DDBJ whole genome shotgun (WGS) entry which is preliminary data.</text>
</comment>
<organism evidence="1 2">
    <name type="scientific">Papaver atlanticum</name>
    <dbReference type="NCBI Taxonomy" id="357466"/>
    <lineage>
        <taxon>Eukaryota</taxon>
        <taxon>Viridiplantae</taxon>
        <taxon>Streptophyta</taxon>
        <taxon>Embryophyta</taxon>
        <taxon>Tracheophyta</taxon>
        <taxon>Spermatophyta</taxon>
        <taxon>Magnoliopsida</taxon>
        <taxon>Ranunculales</taxon>
        <taxon>Papaveraceae</taxon>
        <taxon>Papaveroideae</taxon>
        <taxon>Papaver</taxon>
    </lineage>
</organism>
<dbReference type="Proteomes" id="UP001202328">
    <property type="component" value="Unassembled WGS sequence"/>
</dbReference>
<protein>
    <submittedName>
        <fullName evidence="1">Uncharacterized protein</fullName>
    </submittedName>
</protein>
<evidence type="ECO:0000313" key="1">
    <source>
        <dbReference type="EMBL" id="KAI3926295.1"/>
    </source>
</evidence>
<reference evidence="1" key="1">
    <citation type="submission" date="2022-04" db="EMBL/GenBank/DDBJ databases">
        <title>A functionally conserved STORR gene fusion in Papaver species that diverged 16.8 million years ago.</title>
        <authorList>
            <person name="Catania T."/>
        </authorList>
    </citation>
    <scope>NUCLEOTIDE SEQUENCE</scope>
    <source>
        <strain evidence="1">S-188037</strain>
    </source>
</reference>
<accession>A0AAD4SXT7</accession>
<dbReference type="EMBL" id="JAJJMB010008071">
    <property type="protein sequence ID" value="KAI3926295.1"/>
    <property type="molecule type" value="Genomic_DNA"/>
</dbReference>